<sequence length="941" mass="105936">MAEKYKSFAQRNPGDVLSQSNIEVMMEISKQLFKCADVSADAKRVEQVMEKTRLSGDVDSTTYRDLESKNEFLLESTSKILMDMANIMTGYDFENMTPESVLAAMKREGLTGYERDMFKSIEKISPLFSEAFQGIGNNAELAGYSASASFVNQMGSLLEEDTENLSKLCLHTRLELDIEQGPKKIGPSTPYEYQRLVKRNSIRLLSIDHVNEGIIQCSLSEVDLDSQETTYTALSYVWGDYRAPALGEYNPGRAKQEFGINCDGFEILVTLNLYQFLEQQSQHIGVAKKEYYWIDQICINQRDLNEKARQVSMMDKIYKSARQVIAWLGPEDPFTKEAVRTIKYLACLIADLQDKQVERFLSKVQQEGPVDIKMWDALGAVINRAYFNRAWILQEMILAQRLRFYCGSYEISSEELEKCAIAITQSEPLWRYLDAHGKRFTASTQDDIYTQFGHQIAMICEIRKKYVYEPVEDLFFLGRCFDATNAHDHGYALLGLIKERLHQNRCDPDFGLPEPNYGKLVKNTYLEFSKTFLEATGDLRLLSQIEDSSCRSMKSLPSWIPDLTVRLWPQPLTSASNPSGTWCASQNLPFEGVSVRDCILTVRAACIDIVKGAAVPFGNSRAWRDIFWLLDGLRDTSCSNKYLDQALVRTLVTDLHPANESSNEHLALGKDFKYWLIDELARLGGDTGYAGIDYDKTEFLRDRLTQLKSKAANVLDDVRNNKAAAIRAMVQDLPSSMSWLKESSALSKRSDAVGIEAERVYAELKTILSQMKARSTVLPTVRELGKGLDVLKGPDSATKATMTEAAGRFRSRIGLKTKHRRMMRTAKGWLGMGPSSLRVGDRVFVVPGANIPFIMRRLDPGHYEVIGEAYIHGIMHGEANRFGASPFYVGAEYSTDRVLDKLTQLGVVLNATDGHLGMSMQAATYGGHDVAVEKLIVNDAI</sequence>
<evidence type="ECO:0000313" key="2">
    <source>
        <dbReference type="EMBL" id="KAF2127469.1"/>
    </source>
</evidence>
<dbReference type="EMBL" id="ML977511">
    <property type="protein sequence ID" value="KAF2127469.1"/>
    <property type="molecule type" value="Genomic_DNA"/>
</dbReference>
<organism evidence="2 3">
    <name type="scientific">Dothidotthia symphoricarpi CBS 119687</name>
    <dbReference type="NCBI Taxonomy" id="1392245"/>
    <lineage>
        <taxon>Eukaryota</taxon>
        <taxon>Fungi</taxon>
        <taxon>Dikarya</taxon>
        <taxon>Ascomycota</taxon>
        <taxon>Pezizomycotina</taxon>
        <taxon>Dothideomycetes</taxon>
        <taxon>Pleosporomycetidae</taxon>
        <taxon>Pleosporales</taxon>
        <taxon>Dothidotthiaceae</taxon>
        <taxon>Dothidotthia</taxon>
    </lineage>
</organism>
<protein>
    <submittedName>
        <fullName evidence="2">HET-domain-containing protein</fullName>
    </submittedName>
</protein>
<dbReference type="Proteomes" id="UP000799771">
    <property type="component" value="Unassembled WGS sequence"/>
</dbReference>
<dbReference type="OrthoDB" id="3548654at2759"/>
<proteinExistence type="predicted"/>
<keyword evidence="3" id="KW-1185">Reference proteome</keyword>
<gene>
    <name evidence="2" type="ORF">P153DRAFT_398801</name>
</gene>
<dbReference type="InterPro" id="IPR052895">
    <property type="entry name" value="HetReg/Transcr_Mod"/>
</dbReference>
<dbReference type="AlphaFoldDB" id="A0A6A6A6F7"/>
<dbReference type="PANTHER" id="PTHR24148:SF64">
    <property type="entry name" value="HETEROKARYON INCOMPATIBILITY DOMAIN-CONTAINING PROTEIN"/>
    <property type="match status" value="1"/>
</dbReference>
<evidence type="ECO:0000259" key="1">
    <source>
        <dbReference type="Pfam" id="PF06985"/>
    </source>
</evidence>
<dbReference type="Pfam" id="PF26639">
    <property type="entry name" value="Het-6_barrel"/>
    <property type="match status" value="1"/>
</dbReference>
<dbReference type="InterPro" id="IPR010730">
    <property type="entry name" value="HET"/>
</dbReference>
<name>A0A6A6A6F7_9PLEO</name>
<accession>A0A6A6A6F7</accession>
<dbReference type="PANTHER" id="PTHR24148">
    <property type="entry name" value="ANKYRIN REPEAT DOMAIN-CONTAINING PROTEIN 39 HOMOLOG-RELATED"/>
    <property type="match status" value="1"/>
</dbReference>
<dbReference type="RefSeq" id="XP_033521858.1">
    <property type="nucleotide sequence ID" value="XM_033671678.1"/>
</dbReference>
<dbReference type="GeneID" id="54412110"/>
<feature type="domain" description="Heterokaryon incompatibility" evidence="1">
    <location>
        <begin position="231"/>
        <end position="395"/>
    </location>
</feature>
<evidence type="ECO:0000313" key="3">
    <source>
        <dbReference type="Proteomes" id="UP000799771"/>
    </source>
</evidence>
<reference evidence="2" key="1">
    <citation type="journal article" date="2020" name="Stud. Mycol.">
        <title>101 Dothideomycetes genomes: a test case for predicting lifestyles and emergence of pathogens.</title>
        <authorList>
            <person name="Haridas S."/>
            <person name="Albert R."/>
            <person name="Binder M."/>
            <person name="Bloem J."/>
            <person name="Labutti K."/>
            <person name="Salamov A."/>
            <person name="Andreopoulos B."/>
            <person name="Baker S."/>
            <person name="Barry K."/>
            <person name="Bills G."/>
            <person name="Bluhm B."/>
            <person name="Cannon C."/>
            <person name="Castanera R."/>
            <person name="Culley D."/>
            <person name="Daum C."/>
            <person name="Ezra D."/>
            <person name="Gonzalez J."/>
            <person name="Henrissat B."/>
            <person name="Kuo A."/>
            <person name="Liang C."/>
            <person name="Lipzen A."/>
            <person name="Lutzoni F."/>
            <person name="Magnuson J."/>
            <person name="Mondo S."/>
            <person name="Nolan M."/>
            <person name="Ohm R."/>
            <person name="Pangilinan J."/>
            <person name="Park H.-J."/>
            <person name="Ramirez L."/>
            <person name="Alfaro M."/>
            <person name="Sun H."/>
            <person name="Tritt A."/>
            <person name="Yoshinaga Y."/>
            <person name="Zwiers L.-H."/>
            <person name="Turgeon B."/>
            <person name="Goodwin S."/>
            <person name="Spatafora J."/>
            <person name="Crous P."/>
            <person name="Grigoriev I."/>
        </authorList>
    </citation>
    <scope>NUCLEOTIDE SEQUENCE</scope>
    <source>
        <strain evidence="2">CBS 119687</strain>
    </source>
</reference>
<dbReference type="Pfam" id="PF06985">
    <property type="entry name" value="HET"/>
    <property type="match status" value="1"/>
</dbReference>